<keyword evidence="1" id="KW-1005">Bacterial flagellum biogenesis</keyword>
<organism evidence="3 4">
    <name type="scientific">Anaerosalibacter massiliensis</name>
    <dbReference type="NCBI Taxonomy" id="1347392"/>
    <lineage>
        <taxon>Bacteria</taxon>
        <taxon>Bacillati</taxon>
        <taxon>Bacillota</taxon>
        <taxon>Tissierellia</taxon>
        <taxon>Tissierellales</taxon>
        <taxon>Sporanaerobacteraceae</taxon>
        <taxon>Anaerosalibacter</taxon>
    </lineage>
</organism>
<keyword evidence="4" id="KW-1185">Reference proteome</keyword>
<dbReference type="SUPFAM" id="SSF140566">
    <property type="entry name" value="FlgN-like"/>
    <property type="match status" value="1"/>
</dbReference>
<keyword evidence="3" id="KW-0969">Cilium</keyword>
<dbReference type="AlphaFoldDB" id="A0A9X2S5M9"/>
<keyword evidence="2" id="KW-0175">Coiled coil</keyword>
<sequence>MVTFKEELMRILEKQLDLLINLDRVVVEKTELIIDNDVDRLNEMITKEERLIDKIASLELEREHLLDSWGITKEMPLSTIISEMPGEKKDIEILREKLCNILISIDEKNKTNNFLIKDSLEWIEFNLNLMTNATTPYIYGNENKKTSSKNNFFDRQV</sequence>
<dbReference type="Gene3D" id="1.20.58.300">
    <property type="entry name" value="FlgN-like"/>
    <property type="match status" value="1"/>
</dbReference>
<accession>A0A9X2S5M9</accession>
<feature type="coiled-coil region" evidence="2">
    <location>
        <begin position="41"/>
        <end position="68"/>
    </location>
</feature>
<proteinExistence type="predicted"/>
<dbReference type="Pfam" id="PF05130">
    <property type="entry name" value="FlgN"/>
    <property type="match status" value="1"/>
</dbReference>
<evidence type="ECO:0000256" key="2">
    <source>
        <dbReference type="SAM" id="Coils"/>
    </source>
</evidence>
<name>A0A9X2S5M9_9FIRM</name>
<dbReference type="GO" id="GO:0044780">
    <property type="term" value="P:bacterial-type flagellum assembly"/>
    <property type="evidence" value="ECO:0007669"/>
    <property type="project" value="InterPro"/>
</dbReference>
<gene>
    <name evidence="3" type="ORF">NSA23_11485</name>
</gene>
<dbReference type="RefSeq" id="WP_257490560.1">
    <property type="nucleotide sequence ID" value="NZ_JANJZL010000008.1"/>
</dbReference>
<reference evidence="3" key="1">
    <citation type="submission" date="2022-07" db="EMBL/GenBank/DDBJ databases">
        <title>Enhanced cultured diversity of the mouse gut microbiota enables custom-made synthetic communities.</title>
        <authorList>
            <person name="Afrizal A."/>
        </authorList>
    </citation>
    <scope>NUCLEOTIDE SEQUENCE</scope>
    <source>
        <strain evidence="3">DSM 29482</strain>
    </source>
</reference>
<dbReference type="InterPro" id="IPR007809">
    <property type="entry name" value="FlgN-like"/>
</dbReference>
<evidence type="ECO:0000313" key="4">
    <source>
        <dbReference type="Proteomes" id="UP001142078"/>
    </source>
</evidence>
<dbReference type="EMBL" id="JANJZL010000008">
    <property type="protein sequence ID" value="MCR2044728.1"/>
    <property type="molecule type" value="Genomic_DNA"/>
</dbReference>
<comment type="caution">
    <text evidence="3">The sequence shown here is derived from an EMBL/GenBank/DDBJ whole genome shotgun (WGS) entry which is preliminary data.</text>
</comment>
<protein>
    <submittedName>
        <fullName evidence="3">Flagellar protein FlgN</fullName>
    </submittedName>
</protein>
<keyword evidence="3" id="KW-0282">Flagellum</keyword>
<dbReference type="InterPro" id="IPR036679">
    <property type="entry name" value="FlgN-like_sf"/>
</dbReference>
<evidence type="ECO:0000256" key="1">
    <source>
        <dbReference type="ARBA" id="ARBA00022795"/>
    </source>
</evidence>
<keyword evidence="3" id="KW-0966">Cell projection</keyword>
<evidence type="ECO:0000313" key="3">
    <source>
        <dbReference type="EMBL" id="MCR2044728.1"/>
    </source>
</evidence>
<dbReference type="Proteomes" id="UP001142078">
    <property type="component" value="Unassembled WGS sequence"/>
</dbReference>